<keyword evidence="6" id="KW-1185">Reference proteome</keyword>
<dbReference type="PROSITE" id="PS50126">
    <property type="entry name" value="S1"/>
    <property type="match status" value="1"/>
</dbReference>
<dbReference type="Gene3D" id="2.40.50.140">
    <property type="entry name" value="Nucleic acid-binding proteins"/>
    <property type="match status" value="2"/>
</dbReference>
<dbReference type="PANTHER" id="PTHR10724">
    <property type="entry name" value="30S RIBOSOMAL PROTEIN S1"/>
    <property type="match status" value="1"/>
</dbReference>
<dbReference type="GO" id="GO:0022627">
    <property type="term" value="C:cytosolic small ribosomal subunit"/>
    <property type="evidence" value="ECO:0007669"/>
    <property type="project" value="TreeGrafter"/>
</dbReference>
<evidence type="ECO:0000256" key="1">
    <source>
        <dbReference type="ARBA" id="ARBA00006767"/>
    </source>
</evidence>
<feature type="domain" description="S1 motif" evidence="4">
    <location>
        <begin position="130"/>
        <end position="207"/>
    </location>
</feature>
<evidence type="ECO:0000259" key="4">
    <source>
        <dbReference type="PROSITE" id="PS50126"/>
    </source>
</evidence>
<evidence type="ECO:0000313" key="6">
    <source>
        <dbReference type="Proteomes" id="UP000282654"/>
    </source>
</evidence>
<keyword evidence="2 5" id="KW-0689">Ribosomal protein</keyword>
<dbReference type="GO" id="GO:0003729">
    <property type="term" value="F:mRNA binding"/>
    <property type="evidence" value="ECO:0007669"/>
    <property type="project" value="TreeGrafter"/>
</dbReference>
<sequence>MLQEKKEFHVDVWPEVYASRQNRMVLTWPAVGVEKFALRVRGENNEPRLEKALCLTVQKGDVRGLIPLQESGIEVGESERRARNRLLNLVGQEVCFVVTGIDLENQVFLASRKAVIDALSKEVWQGLKPGDVVEAVARRPYLRPRNGVLVPRGFVVEVNGVEAVLPVWEISHGWVDELSDYIQPGDRFDVKVKSVDPEEKRLLVSVKDLVPNPWPDAARRHPKGAYRSGVVTGVVRYGIFVELEPGVSALCRHMRDAFPRKGDTVLLVVTDVELEDGAGRIYGQAIRVIRRAS</sequence>
<name>A0A3N5AX62_9THEO</name>
<dbReference type="Proteomes" id="UP000282654">
    <property type="component" value="Unassembled WGS sequence"/>
</dbReference>
<comment type="similarity">
    <text evidence="1">Belongs to the bacterial ribosomal protein bS1 family.</text>
</comment>
<reference evidence="5 6" key="1">
    <citation type="submission" date="2018-11" db="EMBL/GenBank/DDBJ databases">
        <title>Genomic Encyclopedia of Type Strains, Phase IV (KMG-IV): sequencing the most valuable type-strain genomes for metagenomic binning, comparative biology and taxonomic classification.</title>
        <authorList>
            <person name="Goeker M."/>
        </authorList>
    </citation>
    <scope>NUCLEOTIDE SEQUENCE [LARGE SCALE GENOMIC DNA]</scope>
    <source>
        <strain evidence="5 6">DSM 102936</strain>
    </source>
</reference>
<dbReference type="SUPFAM" id="SSF50249">
    <property type="entry name" value="Nucleic acid-binding proteins"/>
    <property type="match status" value="2"/>
</dbReference>
<evidence type="ECO:0000256" key="2">
    <source>
        <dbReference type="ARBA" id="ARBA00022980"/>
    </source>
</evidence>
<dbReference type="SMART" id="SM00316">
    <property type="entry name" value="S1"/>
    <property type="match status" value="2"/>
</dbReference>
<dbReference type="PANTHER" id="PTHR10724:SF7">
    <property type="entry name" value="SMALL RIBOSOMAL SUBUNIT PROTEIN BS1C"/>
    <property type="match status" value="1"/>
</dbReference>
<dbReference type="InterPro" id="IPR050437">
    <property type="entry name" value="Ribos_protein_bS1-like"/>
</dbReference>
<dbReference type="InterPro" id="IPR012340">
    <property type="entry name" value="NA-bd_OB-fold"/>
</dbReference>
<dbReference type="RefSeq" id="WP_170157655.1">
    <property type="nucleotide sequence ID" value="NZ_RKRE01000001.1"/>
</dbReference>
<evidence type="ECO:0000313" key="5">
    <source>
        <dbReference type="EMBL" id="RPF49517.1"/>
    </source>
</evidence>
<proteinExistence type="inferred from homology"/>
<comment type="caution">
    <text evidence="5">The sequence shown here is derived from an EMBL/GenBank/DDBJ whole genome shotgun (WGS) entry which is preliminary data.</text>
</comment>
<dbReference type="AlphaFoldDB" id="A0A3N5AX62"/>
<dbReference type="InterPro" id="IPR003029">
    <property type="entry name" value="S1_domain"/>
</dbReference>
<protein>
    <submittedName>
        <fullName evidence="5">Small subunit ribosomal protein S1</fullName>
    </submittedName>
</protein>
<dbReference type="CDD" id="cd00164">
    <property type="entry name" value="S1_like"/>
    <property type="match status" value="1"/>
</dbReference>
<accession>A0A3N5AX62</accession>
<dbReference type="GO" id="GO:0003735">
    <property type="term" value="F:structural constituent of ribosome"/>
    <property type="evidence" value="ECO:0007669"/>
    <property type="project" value="TreeGrafter"/>
</dbReference>
<organism evidence="5 6">
    <name type="scientific">Thermodesulfitimonas autotrophica</name>
    <dbReference type="NCBI Taxonomy" id="1894989"/>
    <lineage>
        <taxon>Bacteria</taxon>
        <taxon>Bacillati</taxon>
        <taxon>Bacillota</taxon>
        <taxon>Clostridia</taxon>
        <taxon>Thermoanaerobacterales</taxon>
        <taxon>Thermoanaerobacteraceae</taxon>
        <taxon>Thermodesulfitimonas</taxon>
    </lineage>
</organism>
<dbReference type="EMBL" id="RKRE01000001">
    <property type="protein sequence ID" value="RPF49517.1"/>
    <property type="molecule type" value="Genomic_DNA"/>
</dbReference>
<keyword evidence="3" id="KW-0687">Ribonucleoprotein</keyword>
<dbReference type="GO" id="GO:0006412">
    <property type="term" value="P:translation"/>
    <property type="evidence" value="ECO:0007669"/>
    <property type="project" value="TreeGrafter"/>
</dbReference>
<dbReference type="Pfam" id="PF00575">
    <property type="entry name" value="S1"/>
    <property type="match status" value="2"/>
</dbReference>
<gene>
    <name evidence="5" type="ORF">EDD75_0333</name>
</gene>
<evidence type="ECO:0000256" key="3">
    <source>
        <dbReference type="ARBA" id="ARBA00023274"/>
    </source>
</evidence>